<dbReference type="RefSeq" id="WP_263407692.1">
    <property type="nucleotide sequence ID" value="NZ_BMMN01000006.1"/>
</dbReference>
<protein>
    <submittedName>
        <fullName evidence="1">Uncharacterized protein</fullName>
    </submittedName>
</protein>
<sequence>MNRPSGTQTASSAAAVVAAVRARDCGPPVPRIGLAPFVEERA</sequence>
<organism evidence="1 2">
    <name type="scientific">Microbispora bryophytorum</name>
    <dbReference type="NCBI Taxonomy" id="1460882"/>
    <lineage>
        <taxon>Bacteria</taxon>
        <taxon>Bacillati</taxon>
        <taxon>Actinomycetota</taxon>
        <taxon>Actinomycetes</taxon>
        <taxon>Streptosporangiales</taxon>
        <taxon>Streptosporangiaceae</taxon>
        <taxon>Microbispora</taxon>
    </lineage>
</organism>
<keyword evidence="2" id="KW-1185">Reference proteome</keyword>
<reference evidence="1" key="2">
    <citation type="submission" date="2020-09" db="EMBL/GenBank/DDBJ databases">
        <authorList>
            <person name="Sun Q."/>
            <person name="Zhou Y."/>
        </authorList>
    </citation>
    <scope>NUCLEOTIDE SEQUENCE</scope>
    <source>
        <strain evidence="1">CGMCC 4.7138</strain>
    </source>
</reference>
<reference evidence="1" key="1">
    <citation type="journal article" date="2014" name="Int. J. Syst. Evol. Microbiol.">
        <title>Complete genome sequence of Corynebacterium casei LMG S-19264T (=DSM 44701T), isolated from a smear-ripened cheese.</title>
        <authorList>
            <consortium name="US DOE Joint Genome Institute (JGI-PGF)"/>
            <person name="Walter F."/>
            <person name="Albersmeier A."/>
            <person name="Kalinowski J."/>
            <person name="Ruckert C."/>
        </authorList>
    </citation>
    <scope>NUCLEOTIDE SEQUENCE</scope>
    <source>
        <strain evidence="1">CGMCC 4.7138</strain>
    </source>
</reference>
<dbReference type="Proteomes" id="UP000653480">
    <property type="component" value="Unassembled WGS sequence"/>
</dbReference>
<dbReference type="EMBL" id="BMMN01000006">
    <property type="protein sequence ID" value="GGO16642.1"/>
    <property type="molecule type" value="Genomic_DNA"/>
</dbReference>
<proteinExistence type="predicted"/>
<comment type="caution">
    <text evidence="1">The sequence shown here is derived from an EMBL/GenBank/DDBJ whole genome shotgun (WGS) entry which is preliminary data.</text>
</comment>
<accession>A0A8H9LB12</accession>
<gene>
    <name evidence="1" type="ORF">GCM10011574_39410</name>
</gene>
<name>A0A8H9LB12_9ACTN</name>
<evidence type="ECO:0000313" key="2">
    <source>
        <dbReference type="Proteomes" id="UP000653480"/>
    </source>
</evidence>
<dbReference type="AlphaFoldDB" id="A0A8H9LB12"/>
<evidence type="ECO:0000313" key="1">
    <source>
        <dbReference type="EMBL" id="GGO16642.1"/>
    </source>
</evidence>
<dbReference type="GeneID" id="97248618"/>